<evidence type="ECO:0000256" key="6">
    <source>
        <dbReference type="ARBA" id="ARBA00023136"/>
    </source>
</evidence>
<dbReference type="Proteomes" id="UP001497497">
    <property type="component" value="Unassembled WGS sequence"/>
</dbReference>
<gene>
    <name evidence="12" type="ORF">GSLYS_00010923001</name>
</gene>
<evidence type="ECO:0000256" key="1">
    <source>
        <dbReference type="ARBA" id="ARBA00004651"/>
    </source>
</evidence>
<accession>A0AAV2HU85</accession>
<comment type="caution">
    <text evidence="12">The sequence shown here is derived from an EMBL/GenBank/DDBJ whole genome shotgun (WGS) entry which is preliminary data.</text>
</comment>
<dbReference type="GO" id="GO:0008528">
    <property type="term" value="F:G protein-coupled peptide receptor activity"/>
    <property type="evidence" value="ECO:0007669"/>
    <property type="project" value="TreeGrafter"/>
</dbReference>
<feature type="transmembrane region" description="Helical" evidence="10">
    <location>
        <begin position="6"/>
        <end position="32"/>
    </location>
</feature>
<dbReference type="GO" id="GO:0005886">
    <property type="term" value="C:plasma membrane"/>
    <property type="evidence" value="ECO:0007669"/>
    <property type="project" value="UniProtKB-SubCell"/>
</dbReference>
<evidence type="ECO:0000256" key="4">
    <source>
        <dbReference type="ARBA" id="ARBA00022989"/>
    </source>
</evidence>
<proteinExistence type="predicted"/>
<dbReference type="PANTHER" id="PTHR24230">
    <property type="entry name" value="G-PROTEIN COUPLED RECEPTOR"/>
    <property type="match status" value="1"/>
</dbReference>
<feature type="compositionally biased region" description="Polar residues" evidence="9">
    <location>
        <begin position="228"/>
        <end position="239"/>
    </location>
</feature>
<reference evidence="12 13" key="1">
    <citation type="submission" date="2024-04" db="EMBL/GenBank/DDBJ databases">
        <authorList>
            <consortium name="Genoscope - CEA"/>
            <person name="William W."/>
        </authorList>
    </citation>
    <scope>NUCLEOTIDE SEQUENCE [LARGE SCALE GENOMIC DNA]</scope>
</reference>
<keyword evidence="6 10" id="KW-0472">Membrane</keyword>
<keyword evidence="2" id="KW-1003">Cell membrane</keyword>
<feature type="transmembrane region" description="Helical" evidence="10">
    <location>
        <begin position="138"/>
        <end position="159"/>
    </location>
</feature>
<dbReference type="GO" id="GO:0007218">
    <property type="term" value="P:neuropeptide signaling pathway"/>
    <property type="evidence" value="ECO:0007669"/>
    <property type="project" value="TreeGrafter"/>
</dbReference>
<evidence type="ECO:0000259" key="11">
    <source>
        <dbReference type="PROSITE" id="PS50262"/>
    </source>
</evidence>
<organism evidence="12 13">
    <name type="scientific">Lymnaea stagnalis</name>
    <name type="common">Great pond snail</name>
    <name type="synonym">Helix stagnalis</name>
    <dbReference type="NCBI Taxonomy" id="6523"/>
    <lineage>
        <taxon>Eukaryota</taxon>
        <taxon>Metazoa</taxon>
        <taxon>Spiralia</taxon>
        <taxon>Lophotrochozoa</taxon>
        <taxon>Mollusca</taxon>
        <taxon>Gastropoda</taxon>
        <taxon>Heterobranchia</taxon>
        <taxon>Euthyneura</taxon>
        <taxon>Panpulmonata</taxon>
        <taxon>Hygrophila</taxon>
        <taxon>Lymnaeoidea</taxon>
        <taxon>Lymnaeidae</taxon>
        <taxon>Lymnaea</taxon>
    </lineage>
</organism>
<feature type="transmembrane region" description="Helical" evidence="10">
    <location>
        <begin position="278"/>
        <end position="298"/>
    </location>
</feature>
<evidence type="ECO:0000256" key="3">
    <source>
        <dbReference type="ARBA" id="ARBA00022692"/>
    </source>
</evidence>
<dbReference type="PROSITE" id="PS50262">
    <property type="entry name" value="G_PROTEIN_RECEP_F1_2"/>
    <property type="match status" value="1"/>
</dbReference>
<feature type="region of interest" description="Disordered" evidence="9">
    <location>
        <begin position="228"/>
        <end position="258"/>
    </location>
</feature>
<dbReference type="AlphaFoldDB" id="A0AAV2HU85"/>
<dbReference type="Gene3D" id="1.20.1070.10">
    <property type="entry name" value="Rhodopsin 7-helix transmembrane proteins"/>
    <property type="match status" value="1"/>
</dbReference>
<feature type="transmembrane region" description="Helical" evidence="10">
    <location>
        <begin position="318"/>
        <end position="341"/>
    </location>
</feature>
<evidence type="ECO:0000256" key="9">
    <source>
        <dbReference type="SAM" id="MobiDB-lite"/>
    </source>
</evidence>
<feature type="non-terminal residue" evidence="12">
    <location>
        <position position="1"/>
    </location>
</feature>
<feature type="compositionally biased region" description="Basic and acidic residues" evidence="9">
    <location>
        <begin position="240"/>
        <end position="251"/>
    </location>
</feature>
<comment type="subcellular location">
    <subcellularLocation>
        <location evidence="1">Cell membrane</location>
        <topology evidence="1">Multi-pass membrane protein</topology>
    </subcellularLocation>
</comment>
<evidence type="ECO:0000256" key="2">
    <source>
        <dbReference type="ARBA" id="ARBA00022475"/>
    </source>
</evidence>
<feature type="transmembrane region" description="Helical" evidence="10">
    <location>
        <begin position="44"/>
        <end position="75"/>
    </location>
</feature>
<dbReference type="SUPFAM" id="SSF81321">
    <property type="entry name" value="Family A G protein-coupled receptor-like"/>
    <property type="match status" value="1"/>
</dbReference>
<sequence length="357" mass="40515">LISQSLLHFFIESFTVVCGLISLLGCVGKVLIMKAFISLGLKDVFTISFVFVAGSDLVYLLVVLGHIACLALIMIERNNGYRIWFATDPFCVHVFISNLEVLLYLIPILNTTFLAVVRCACVTMPLHFRNMFTRVRSLCILVSFCLLAFVTYLPVVAYMKIEMAFDERVNSSRLLLWISPKRDEVKVILWIIRDVAITLASQVIIITCVIIMARSLRTTLKFRQEATGASRTYPNSPCDTTKRSSHREDTHTTGARGQKLKSSAVKRARVFSQSELSIVRQVVVISTVYIVCNTPKILTEVTALFVPDLTLGKAYENMYTALLGLVIYCQSFGSSINFLIYYRYNTKFRQRCRLFRK</sequence>
<keyword evidence="4 10" id="KW-1133">Transmembrane helix</keyword>
<feature type="transmembrane region" description="Helical" evidence="10">
    <location>
        <begin position="187"/>
        <end position="213"/>
    </location>
</feature>
<feature type="domain" description="G-protein coupled receptors family 1 profile" evidence="11">
    <location>
        <begin position="28"/>
        <end position="341"/>
    </location>
</feature>
<keyword evidence="13" id="KW-1185">Reference proteome</keyword>
<evidence type="ECO:0000313" key="12">
    <source>
        <dbReference type="EMBL" id="CAL1537010.1"/>
    </source>
</evidence>
<evidence type="ECO:0000256" key="7">
    <source>
        <dbReference type="ARBA" id="ARBA00023170"/>
    </source>
</evidence>
<evidence type="ECO:0000313" key="13">
    <source>
        <dbReference type="Proteomes" id="UP001497497"/>
    </source>
</evidence>
<dbReference type="EMBL" id="CAXITT010000245">
    <property type="protein sequence ID" value="CAL1537010.1"/>
    <property type="molecule type" value="Genomic_DNA"/>
</dbReference>
<dbReference type="InterPro" id="IPR017452">
    <property type="entry name" value="GPCR_Rhodpsn_7TM"/>
</dbReference>
<keyword evidence="5" id="KW-0297">G-protein coupled receptor</keyword>
<name>A0AAV2HU85_LYMST</name>
<evidence type="ECO:0000256" key="10">
    <source>
        <dbReference type="SAM" id="Phobius"/>
    </source>
</evidence>
<keyword evidence="7" id="KW-0675">Receptor</keyword>
<evidence type="ECO:0000256" key="5">
    <source>
        <dbReference type="ARBA" id="ARBA00023040"/>
    </source>
</evidence>
<keyword evidence="8" id="KW-0807">Transducer</keyword>
<keyword evidence="3 10" id="KW-0812">Transmembrane</keyword>
<feature type="transmembrane region" description="Helical" evidence="10">
    <location>
        <begin position="95"/>
        <end position="117"/>
    </location>
</feature>
<evidence type="ECO:0000256" key="8">
    <source>
        <dbReference type="ARBA" id="ARBA00023224"/>
    </source>
</evidence>
<protein>
    <recommendedName>
        <fullName evidence="11">G-protein coupled receptors family 1 profile domain-containing protein</fullName>
    </recommendedName>
</protein>